<comment type="catalytic activity">
    <reaction evidence="7">
        <text>N-acetyl-D-glucosamine 6-phosphate + H2O = D-glucosamine 6-phosphate + acetate</text>
        <dbReference type="Rhea" id="RHEA:22936"/>
        <dbReference type="ChEBI" id="CHEBI:15377"/>
        <dbReference type="ChEBI" id="CHEBI:30089"/>
        <dbReference type="ChEBI" id="CHEBI:57513"/>
        <dbReference type="ChEBI" id="CHEBI:58725"/>
        <dbReference type="EC" id="3.5.1.25"/>
    </reaction>
</comment>
<evidence type="ECO:0000256" key="12">
    <source>
        <dbReference type="PIRSR" id="PIRSR038994-3"/>
    </source>
</evidence>
<feature type="binding site" evidence="11">
    <location>
        <position position="259"/>
    </location>
    <ligand>
        <name>substrate</name>
    </ligand>
</feature>
<comment type="pathway">
    <text evidence="8">Amino-sugar metabolism; N-acetylneuraminate degradation; D-fructose 6-phosphate from N-acetylneuraminate: step 4/5.</text>
</comment>
<dbReference type="GO" id="GO:0046872">
    <property type="term" value="F:metal ion binding"/>
    <property type="evidence" value="ECO:0007669"/>
    <property type="project" value="UniProtKB-KW"/>
</dbReference>
<dbReference type="Pfam" id="PF01979">
    <property type="entry name" value="Amidohydro_1"/>
    <property type="match status" value="1"/>
</dbReference>
<dbReference type="InterPro" id="IPR006680">
    <property type="entry name" value="Amidohydro-rel"/>
</dbReference>
<keyword evidence="4 12" id="KW-0479">Metal-binding</keyword>
<keyword evidence="5 9" id="KW-0378">Hydrolase</keyword>
<evidence type="ECO:0000259" key="13">
    <source>
        <dbReference type="Pfam" id="PF01979"/>
    </source>
</evidence>
<evidence type="ECO:0000256" key="4">
    <source>
        <dbReference type="ARBA" id="ARBA00022723"/>
    </source>
</evidence>
<evidence type="ECO:0000313" key="14">
    <source>
        <dbReference type="EMBL" id="OAB40779.1"/>
    </source>
</evidence>
<evidence type="ECO:0000256" key="9">
    <source>
        <dbReference type="PIRNR" id="PIRNR038994"/>
    </source>
</evidence>
<dbReference type="Proteomes" id="UP000076967">
    <property type="component" value="Unassembled WGS sequence"/>
</dbReference>
<feature type="active site" description="Proton donor/acceptor" evidence="10">
    <location>
        <position position="282"/>
    </location>
</feature>
<comment type="cofactor">
    <cofactor evidence="12">
        <name>a divalent metal cation</name>
        <dbReference type="ChEBI" id="CHEBI:60240"/>
    </cofactor>
    <text evidence="12">Binds 1 divalent metal cation per subunit.</text>
</comment>
<evidence type="ECO:0000313" key="15">
    <source>
        <dbReference type="Proteomes" id="UP000076967"/>
    </source>
</evidence>
<reference evidence="14 15" key="1">
    <citation type="submission" date="2016-03" db="EMBL/GenBank/DDBJ databases">
        <title>Draft genome sequence of Paenibacillus glacialis DSM 22343.</title>
        <authorList>
            <person name="Shin S.-K."/>
            <person name="Yi H."/>
        </authorList>
    </citation>
    <scope>NUCLEOTIDE SEQUENCE [LARGE SCALE GENOMIC DNA]</scope>
    <source>
        <strain evidence="14 15">DSM 22343</strain>
    </source>
</reference>
<dbReference type="GO" id="GO:0008448">
    <property type="term" value="F:N-acetylglucosamine-6-phosphate deacetylase activity"/>
    <property type="evidence" value="ECO:0007669"/>
    <property type="project" value="UniProtKB-EC"/>
</dbReference>
<dbReference type="AlphaFoldDB" id="A0A168JL42"/>
<evidence type="ECO:0000256" key="7">
    <source>
        <dbReference type="ARBA" id="ARBA00047647"/>
    </source>
</evidence>
<feature type="binding site" evidence="11">
    <location>
        <position position="148"/>
    </location>
    <ligand>
        <name>substrate</name>
    </ligand>
</feature>
<name>A0A168JL42_9BACL</name>
<evidence type="ECO:0000256" key="6">
    <source>
        <dbReference type="ARBA" id="ARBA00023277"/>
    </source>
</evidence>
<proteinExistence type="inferred from homology"/>
<feature type="binding site" evidence="11">
    <location>
        <begin position="317"/>
        <end position="319"/>
    </location>
    <ligand>
        <name>substrate</name>
    </ligand>
</feature>
<feature type="binding site" evidence="11">
    <location>
        <position position="235"/>
    </location>
    <ligand>
        <name>substrate</name>
    </ligand>
</feature>
<dbReference type="STRING" id="494026.PGLA_17560"/>
<dbReference type="SUPFAM" id="SSF51338">
    <property type="entry name" value="Composite domain of metallo-dependent hydrolases"/>
    <property type="match status" value="1"/>
</dbReference>
<keyword evidence="15" id="KW-1185">Reference proteome</keyword>
<evidence type="ECO:0000256" key="5">
    <source>
        <dbReference type="ARBA" id="ARBA00022801"/>
    </source>
</evidence>
<dbReference type="SUPFAM" id="SSF51556">
    <property type="entry name" value="Metallo-dependent hydrolases"/>
    <property type="match status" value="1"/>
</dbReference>
<evidence type="ECO:0000256" key="11">
    <source>
        <dbReference type="PIRSR" id="PIRSR038994-2"/>
    </source>
</evidence>
<dbReference type="PANTHER" id="PTHR11113">
    <property type="entry name" value="N-ACETYLGLUCOSAMINE-6-PHOSPHATE DEACETYLASE"/>
    <property type="match status" value="1"/>
</dbReference>
<comment type="similarity">
    <text evidence="1 9">Belongs to the metallo-dependent hydrolases superfamily. NagA family.</text>
</comment>
<dbReference type="EMBL" id="LVJH01000034">
    <property type="protein sequence ID" value="OAB40779.1"/>
    <property type="molecule type" value="Genomic_DNA"/>
</dbReference>
<dbReference type="PIRSF" id="PIRSF038994">
    <property type="entry name" value="NagA"/>
    <property type="match status" value="1"/>
</dbReference>
<evidence type="ECO:0000256" key="2">
    <source>
        <dbReference type="ARBA" id="ARBA00011899"/>
    </source>
</evidence>
<dbReference type="InterPro" id="IPR032466">
    <property type="entry name" value="Metal_Hydrolase"/>
</dbReference>
<dbReference type="Gene3D" id="2.30.40.10">
    <property type="entry name" value="Urease, subunit C, domain 1"/>
    <property type="match status" value="1"/>
</dbReference>
<dbReference type="GO" id="GO:0006046">
    <property type="term" value="P:N-acetylglucosamine catabolic process"/>
    <property type="evidence" value="ECO:0007669"/>
    <property type="project" value="TreeGrafter"/>
</dbReference>
<dbReference type="InterPro" id="IPR011059">
    <property type="entry name" value="Metal-dep_hydrolase_composite"/>
</dbReference>
<dbReference type="EC" id="3.5.1.25" evidence="2"/>
<feature type="binding site" evidence="11">
    <location>
        <begin position="227"/>
        <end position="228"/>
    </location>
    <ligand>
        <name>substrate</name>
    </ligand>
</feature>
<dbReference type="InterPro" id="IPR003764">
    <property type="entry name" value="GlcNAc_6-P_deAcase"/>
</dbReference>
<protein>
    <recommendedName>
        <fullName evidence="3">N-acetylglucosamine-6-phosphate deacetylase</fullName>
        <ecNumber evidence="2">3.5.1.25</ecNumber>
    </recommendedName>
</protein>
<feature type="domain" description="Amidohydrolase-related" evidence="13">
    <location>
        <begin position="59"/>
        <end position="389"/>
    </location>
</feature>
<feature type="binding site" evidence="12">
    <location>
        <position position="203"/>
    </location>
    <ligand>
        <name>Zn(2+)</name>
        <dbReference type="ChEBI" id="CHEBI:29105"/>
    </ligand>
</feature>
<dbReference type="CDD" id="cd00854">
    <property type="entry name" value="NagA"/>
    <property type="match status" value="1"/>
</dbReference>
<feature type="binding site" evidence="12">
    <location>
        <position position="137"/>
    </location>
    <ligand>
        <name>Zn(2+)</name>
        <dbReference type="ChEBI" id="CHEBI:29105"/>
    </ligand>
</feature>
<sequence length="391" mass="41596">MSSTTGQLLYGKVLTPLGLIENGVIAVSGATISYAGESKDLPSAYAEWLTVPKEKNGLLIPGFVDVHVHGGDGHDFMDSNRETLDAITRFHSSQGTTTMLATTMTAPKADIDNVLREVNAYRAEEMPFAQLAGVHLEGPFISPQWPGAQNPAHIVLPTVSWLEEWEQQYPDLIRQVTLAPEREGALEVISWLRDKGITPALGHTDATYDQVIAAVEAGLSQAVHAFNAMTPVHHRKPGTAGAVLGDQRIAAELIADGIHVHPAVMSILARMKTSSNLILITDAMSAAGLGDGEYTLGDQPVNVSGGIATLKNNDGALAGSTLTMIRGFRNLIADVGLTLEEASQAASLNPAISLGLEQQIGTLETGKLADILLLDADLNLRNVWVQGRQIV</sequence>
<dbReference type="Gene3D" id="3.20.20.140">
    <property type="entry name" value="Metal-dependent hydrolases"/>
    <property type="match status" value="1"/>
</dbReference>
<organism evidence="14 15">
    <name type="scientific">Paenibacillus glacialis</name>
    <dbReference type="NCBI Taxonomy" id="494026"/>
    <lineage>
        <taxon>Bacteria</taxon>
        <taxon>Bacillati</taxon>
        <taxon>Bacillota</taxon>
        <taxon>Bacilli</taxon>
        <taxon>Bacillales</taxon>
        <taxon>Paenibacillaceae</taxon>
        <taxon>Paenibacillus</taxon>
    </lineage>
</organism>
<evidence type="ECO:0000256" key="1">
    <source>
        <dbReference type="ARBA" id="ARBA00010716"/>
    </source>
</evidence>
<dbReference type="RefSeq" id="WP_068535338.1">
    <property type="nucleotide sequence ID" value="NZ_LVJH01000034.1"/>
</dbReference>
<dbReference type="FunFam" id="3.20.20.140:FF:000004">
    <property type="entry name" value="N-acetylglucosamine-6-phosphate deacetylase"/>
    <property type="match status" value="1"/>
</dbReference>
<keyword evidence="6 9" id="KW-0119">Carbohydrate metabolism</keyword>
<dbReference type="OrthoDB" id="9776488at2"/>
<accession>A0A168JL42</accession>
<evidence type="ECO:0000256" key="3">
    <source>
        <dbReference type="ARBA" id="ARBA00018029"/>
    </source>
</evidence>
<dbReference type="NCBIfam" id="TIGR00221">
    <property type="entry name" value="nagA"/>
    <property type="match status" value="1"/>
</dbReference>
<dbReference type="PANTHER" id="PTHR11113:SF14">
    <property type="entry name" value="N-ACETYLGLUCOSAMINE-6-PHOSPHATE DEACETYLASE"/>
    <property type="match status" value="1"/>
</dbReference>
<feature type="binding site" evidence="12">
    <location>
        <position position="224"/>
    </location>
    <ligand>
        <name>Zn(2+)</name>
        <dbReference type="ChEBI" id="CHEBI:29105"/>
    </ligand>
</feature>
<gene>
    <name evidence="14" type="ORF">PGLA_17560</name>
</gene>
<comment type="caution">
    <text evidence="14">The sequence shown here is derived from an EMBL/GenBank/DDBJ whole genome shotgun (WGS) entry which is preliminary data.</text>
</comment>
<evidence type="ECO:0000256" key="8">
    <source>
        <dbReference type="ARBA" id="ARBA00060590"/>
    </source>
</evidence>
<evidence type="ECO:0000256" key="10">
    <source>
        <dbReference type="PIRSR" id="PIRSR038994-1"/>
    </source>
</evidence>